<dbReference type="GO" id="GO:0016192">
    <property type="term" value="P:vesicle-mediated transport"/>
    <property type="evidence" value="ECO:0007669"/>
    <property type="project" value="InterPro"/>
</dbReference>
<dbReference type="InterPro" id="IPR050840">
    <property type="entry name" value="Adaptor_Complx_Large_Subunit"/>
</dbReference>
<evidence type="ECO:0000259" key="12">
    <source>
        <dbReference type="PROSITE" id="PS50180"/>
    </source>
</evidence>
<comment type="caution">
    <text evidence="13">The sequence shown here is derived from an EMBL/GenBank/DDBJ whole genome shotgun (WGS) entry which is preliminary data.</text>
</comment>
<evidence type="ECO:0000313" key="14">
    <source>
        <dbReference type="Proteomes" id="UP000224634"/>
    </source>
</evidence>
<dbReference type="FunFam" id="1.25.10.10:FF:000030">
    <property type="entry name" value="AP-1 complex subunit gamma"/>
    <property type="match status" value="1"/>
</dbReference>
<gene>
    <name evidence="13" type="ORF">AJ80_03553</name>
</gene>
<evidence type="ECO:0000256" key="8">
    <source>
        <dbReference type="ARBA" id="ARBA00023329"/>
    </source>
</evidence>
<dbReference type="STRING" id="1447883.A0A2B7YHM2"/>
<keyword evidence="5 10" id="KW-0653">Protein transport</keyword>
<dbReference type="Pfam" id="PF01602">
    <property type="entry name" value="Adaptin_N"/>
    <property type="match status" value="1"/>
</dbReference>
<dbReference type="GO" id="GO:0006886">
    <property type="term" value="P:intracellular protein transport"/>
    <property type="evidence" value="ECO:0007669"/>
    <property type="project" value="UniProtKB-UniRule"/>
</dbReference>
<dbReference type="InterPro" id="IPR013041">
    <property type="entry name" value="Clathrin_app_Ig-like_sf"/>
</dbReference>
<dbReference type="PANTHER" id="PTHR22780">
    <property type="entry name" value="ADAPTIN, ALPHA/GAMMA/EPSILON"/>
    <property type="match status" value="1"/>
</dbReference>
<evidence type="ECO:0000256" key="9">
    <source>
        <dbReference type="ARBA" id="ARBA00062546"/>
    </source>
</evidence>
<evidence type="ECO:0000256" key="10">
    <source>
        <dbReference type="PIRNR" id="PIRNR037094"/>
    </source>
</evidence>
<evidence type="ECO:0000256" key="5">
    <source>
        <dbReference type="ARBA" id="ARBA00022927"/>
    </source>
</evidence>
<feature type="compositionally biased region" description="Polar residues" evidence="11">
    <location>
        <begin position="644"/>
        <end position="654"/>
    </location>
</feature>
<keyword evidence="7 10" id="KW-0472">Membrane</keyword>
<evidence type="ECO:0000313" key="13">
    <source>
        <dbReference type="EMBL" id="PGH20408.1"/>
    </source>
</evidence>
<dbReference type="InterPro" id="IPR011989">
    <property type="entry name" value="ARM-like"/>
</dbReference>
<dbReference type="Gene3D" id="2.60.40.1230">
    <property type="match status" value="1"/>
</dbReference>
<dbReference type="SUPFAM" id="SSF49348">
    <property type="entry name" value="Clathrin adaptor appendage domain"/>
    <property type="match status" value="1"/>
</dbReference>
<comment type="similarity">
    <text evidence="3 10">Belongs to the adaptor complexes large subunit family.</text>
</comment>
<evidence type="ECO:0000256" key="1">
    <source>
        <dbReference type="ARBA" id="ARBA00004156"/>
    </source>
</evidence>
<sequence>MTSLKQFIRNVRASKTIADERAVVQKESAAIRASFREESTDSDVRRNNVAKLLYLFTLGERTHFGQIECLKLLASPRFADKRLGYLGTMLLLDENQEVLTLVTNSLKNDLNHSNQYVVGLALSTLGNIASVEMSRDLFPEIESLISTANPYIRRKAALCAMRICRKVPDLQEHFIEKAKALLSDRNHGVLLCGLTLAIEFCEQEEDEGGHEVIDKFRPLVPGLVRILKGLTTSGYAPEHDVSGITDPFLQVKILRLLRVLGRGDAATSELINDILAQVATNTESSKNVGNSILYEAVLTILDIEADSGLRVLGVNILGKFLANKDNNIRYVALNTLIKVVAVEPNAVQRHRNTILECLRDADISIRRRALDLSFTLINESNVRVLVRELLAFLEVADSEFKPIMTSQIGIAADRFAPNKRWHVDTMLRVLKLAGNSVKEQILSSFVRLIATTPELQTYSVQKLYAALKEDISQEGLTLAASWVIGEYGDALLRGGQYEEEELVKEVKESDIVDLFTNILNSTYATQIVAEYIITAAMKLSTRMTEPAQIERIRRFLGSRTADLSVEIQQRAVEYTNLFGYDQIRRGVLEKMPPPEIREEQRVLGEATTKRRSKILKDKSKKAPKPSEQDMLLDLMGGSDVPSPAVSTTTNGPQTTADLLADILGGPTTTAPAPAQPSKQTSNVNAIMDLFGSNGSSPAPQQPQPSSAVGLLGDTASAPSPVASPPPTAPAHTVYSKNDLLLTFQVQRNSAGMAQIMARFRNTSNFGEFTGVGLQVAVPKTQKLQLNAINKADLDAGDEGQQAMRVAALNGTLPAKLRLRLKVSYAKDGANPTAEQVDWTEP</sequence>
<feature type="domain" description="GAE" evidence="12">
    <location>
        <begin position="726"/>
        <end position="841"/>
    </location>
</feature>
<dbReference type="GO" id="GO:0030121">
    <property type="term" value="C:AP-1 adaptor complex"/>
    <property type="evidence" value="ECO:0007669"/>
    <property type="project" value="InterPro"/>
</dbReference>
<evidence type="ECO:0000256" key="2">
    <source>
        <dbReference type="ARBA" id="ARBA00004555"/>
    </source>
</evidence>
<evidence type="ECO:0000256" key="6">
    <source>
        <dbReference type="ARBA" id="ARBA00023034"/>
    </source>
</evidence>
<dbReference type="SMART" id="SM00809">
    <property type="entry name" value="Alpha_adaptinC2"/>
    <property type="match status" value="1"/>
</dbReference>
<accession>A0A2B7YHM2</accession>
<feature type="compositionally biased region" description="Low complexity" evidence="11">
    <location>
        <begin position="695"/>
        <end position="707"/>
    </location>
</feature>
<evidence type="ECO:0000256" key="7">
    <source>
        <dbReference type="ARBA" id="ARBA00023136"/>
    </source>
</evidence>
<feature type="compositionally biased region" description="Basic residues" evidence="11">
    <location>
        <begin position="609"/>
        <end position="623"/>
    </location>
</feature>
<dbReference type="GO" id="GO:0016482">
    <property type="term" value="P:cytosolic transport"/>
    <property type="evidence" value="ECO:0007669"/>
    <property type="project" value="UniProtKB-ARBA"/>
</dbReference>
<dbReference type="SUPFAM" id="SSF48371">
    <property type="entry name" value="ARM repeat"/>
    <property type="match status" value="1"/>
</dbReference>
<dbReference type="InterPro" id="IPR002553">
    <property type="entry name" value="Clathrin/coatomer_adapt-like_N"/>
</dbReference>
<proteinExistence type="inferred from homology"/>
<comment type="subunit">
    <text evidence="9">Adaptor protein complex 1 (AP-1) is a heterotetramer composed of two large adaptins (gamma-type subunit APL4 and beta-type subunit APL2), a medium adaptin (mu-type subunit APM1) and a small adaptin (sigma-type subunit APS1). AP-1 interacts with clathrin.</text>
</comment>
<dbReference type="OrthoDB" id="28053at2759"/>
<evidence type="ECO:0000256" key="11">
    <source>
        <dbReference type="SAM" id="MobiDB-lite"/>
    </source>
</evidence>
<dbReference type="InterPro" id="IPR008153">
    <property type="entry name" value="GAE_dom"/>
</dbReference>
<evidence type="ECO:0000256" key="3">
    <source>
        <dbReference type="ARBA" id="ARBA00006613"/>
    </source>
</evidence>
<keyword evidence="4 10" id="KW-0813">Transport</keyword>
<keyword evidence="14" id="KW-1185">Reference proteome</keyword>
<dbReference type="AlphaFoldDB" id="A0A2B7YHM2"/>
<dbReference type="Pfam" id="PF02883">
    <property type="entry name" value="Alpha_adaptinC2"/>
    <property type="match status" value="1"/>
</dbReference>
<evidence type="ECO:0000256" key="4">
    <source>
        <dbReference type="ARBA" id="ARBA00022448"/>
    </source>
</evidence>
<comment type="subcellular location">
    <subcellularLocation>
        <location evidence="1">Cytoplasmic vesicle membrane</location>
    </subcellularLocation>
    <subcellularLocation>
        <location evidence="2">Golgi apparatus</location>
    </subcellularLocation>
</comment>
<dbReference type="PROSITE" id="PS50180">
    <property type="entry name" value="GAE"/>
    <property type="match status" value="1"/>
</dbReference>
<protein>
    <recommendedName>
        <fullName evidence="10">AP-1 complex subunit gamma</fullName>
    </recommendedName>
</protein>
<feature type="region of interest" description="Disordered" evidence="11">
    <location>
        <begin position="592"/>
        <end position="654"/>
    </location>
</feature>
<feature type="region of interest" description="Disordered" evidence="11">
    <location>
        <begin position="687"/>
        <end position="730"/>
    </location>
</feature>
<dbReference type="Gene3D" id="1.25.10.10">
    <property type="entry name" value="Leucine-rich Repeat Variant"/>
    <property type="match status" value="1"/>
</dbReference>
<organism evidence="13 14">
    <name type="scientific">Polytolypa hystricis (strain UAMH7299)</name>
    <dbReference type="NCBI Taxonomy" id="1447883"/>
    <lineage>
        <taxon>Eukaryota</taxon>
        <taxon>Fungi</taxon>
        <taxon>Dikarya</taxon>
        <taxon>Ascomycota</taxon>
        <taxon>Pezizomycotina</taxon>
        <taxon>Eurotiomycetes</taxon>
        <taxon>Eurotiomycetidae</taxon>
        <taxon>Onygenales</taxon>
        <taxon>Onygenales incertae sedis</taxon>
        <taxon>Polytolypa</taxon>
    </lineage>
</organism>
<keyword evidence="8 10" id="KW-0968">Cytoplasmic vesicle</keyword>
<dbReference type="EMBL" id="PDNA01000040">
    <property type="protein sequence ID" value="PGH20408.1"/>
    <property type="molecule type" value="Genomic_DNA"/>
</dbReference>
<dbReference type="InterPro" id="IPR008152">
    <property type="entry name" value="Clathrin_a/b/g-adaptin_app_Ig"/>
</dbReference>
<keyword evidence="6 10" id="KW-0333">Golgi apparatus</keyword>
<dbReference type="Proteomes" id="UP000224634">
    <property type="component" value="Unassembled WGS sequence"/>
</dbReference>
<dbReference type="PIRSF" id="PIRSF037094">
    <property type="entry name" value="AP1_complex_gamma"/>
    <property type="match status" value="1"/>
</dbReference>
<reference evidence="13 14" key="1">
    <citation type="submission" date="2017-10" db="EMBL/GenBank/DDBJ databases">
        <title>Comparative genomics in systemic dimorphic fungi from Ajellomycetaceae.</title>
        <authorList>
            <person name="Munoz J.F."/>
            <person name="Mcewen J.G."/>
            <person name="Clay O.K."/>
            <person name="Cuomo C.A."/>
        </authorList>
    </citation>
    <scope>NUCLEOTIDE SEQUENCE [LARGE SCALE GENOMIC DNA]</scope>
    <source>
        <strain evidence="13 14">UAMH7299</strain>
    </source>
</reference>
<dbReference type="GO" id="GO:0005829">
    <property type="term" value="C:cytosol"/>
    <property type="evidence" value="ECO:0007669"/>
    <property type="project" value="GOC"/>
</dbReference>
<name>A0A2B7YHM2_POLH7</name>
<dbReference type="InterPro" id="IPR016024">
    <property type="entry name" value="ARM-type_fold"/>
</dbReference>
<dbReference type="InterPro" id="IPR017107">
    <property type="entry name" value="AP1_complex_gsu"/>
</dbReference>